<comment type="cofactor">
    <cofactor evidence="1">
        <name>Mn(2+)</name>
        <dbReference type="ChEBI" id="CHEBI:29035"/>
    </cofactor>
</comment>
<evidence type="ECO:0000256" key="1">
    <source>
        <dbReference type="RuleBase" id="RU366020"/>
    </source>
</evidence>
<dbReference type="InterPro" id="IPR039123">
    <property type="entry name" value="PPTC7"/>
</dbReference>
<keyword evidence="1" id="KW-0904">Protein phosphatase</keyword>
<dbReference type="SMART" id="SM00331">
    <property type="entry name" value="PP2C_SIG"/>
    <property type="match status" value="1"/>
</dbReference>
<accession>A0AAX4P982</accession>
<dbReference type="Gene3D" id="3.60.40.10">
    <property type="entry name" value="PPM-type phosphatase domain"/>
    <property type="match status" value="1"/>
</dbReference>
<dbReference type="EC" id="3.1.3.16" evidence="1"/>
<dbReference type="GO" id="GO:0004722">
    <property type="term" value="F:protein serine/threonine phosphatase activity"/>
    <property type="evidence" value="ECO:0007669"/>
    <property type="project" value="UniProtKB-EC"/>
</dbReference>
<protein>
    <recommendedName>
        <fullName evidence="1">Protein phosphatase</fullName>
        <ecNumber evidence="1">3.1.3.16</ecNumber>
    </recommendedName>
</protein>
<dbReference type="PROSITE" id="PS51746">
    <property type="entry name" value="PPM_2"/>
    <property type="match status" value="1"/>
</dbReference>
<dbReference type="InterPro" id="IPR001932">
    <property type="entry name" value="PPM-type_phosphatase-like_dom"/>
</dbReference>
<organism evidence="3 4">
    <name type="scientific">Chloropicon roscoffensis</name>
    <dbReference type="NCBI Taxonomy" id="1461544"/>
    <lineage>
        <taxon>Eukaryota</taxon>
        <taxon>Viridiplantae</taxon>
        <taxon>Chlorophyta</taxon>
        <taxon>Chloropicophyceae</taxon>
        <taxon>Chloropicales</taxon>
        <taxon>Chloropicaceae</taxon>
        <taxon>Chloropicon</taxon>
    </lineage>
</organism>
<dbReference type="SUPFAM" id="SSF81606">
    <property type="entry name" value="PP2C-like"/>
    <property type="match status" value="1"/>
</dbReference>
<reference evidence="3 4" key="1">
    <citation type="submission" date="2024-03" db="EMBL/GenBank/DDBJ databases">
        <title>Complete genome sequence of the green alga Chloropicon roscoffensis RCC1871.</title>
        <authorList>
            <person name="Lemieux C."/>
            <person name="Pombert J.-F."/>
            <person name="Otis C."/>
            <person name="Turmel M."/>
        </authorList>
    </citation>
    <scope>NUCLEOTIDE SEQUENCE [LARGE SCALE GENOMIC DNA]</scope>
    <source>
        <strain evidence="3 4">RCC1871</strain>
    </source>
</reference>
<keyword evidence="1" id="KW-0464">Manganese</keyword>
<comment type="cofactor">
    <cofactor evidence="1">
        <name>Mg(2+)</name>
        <dbReference type="ChEBI" id="CHEBI:18420"/>
    </cofactor>
</comment>
<keyword evidence="1" id="KW-0460">Magnesium</keyword>
<keyword evidence="4" id="KW-1185">Reference proteome</keyword>
<comment type="catalytic activity">
    <reaction evidence="1">
        <text>O-phospho-L-seryl-[protein] + H2O = L-seryl-[protein] + phosphate</text>
        <dbReference type="Rhea" id="RHEA:20629"/>
        <dbReference type="Rhea" id="RHEA-COMP:9863"/>
        <dbReference type="Rhea" id="RHEA-COMP:11604"/>
        <dbReference type="ChEBI" id="CHEBI:15377"/>
        <dbReference type="ChEBI" id="CHEBI:29999"/>
        <dbReference type="ChEBI" id="CHEBI:43474"/>
        <dbReference type="ChEBI" id="CHEBI:83421"/>
        <dbReference type="EC" id="3.1.3.16"/>
    </reaction>
</comment>
<feature type="domain" description="PPM-type phosphatase" evidence="2">
    <location>
        <begin position="116"/>
        <end position="359"/>
    </location>
</feature>
<dbReference type="PANTHER" id="PTHR12320">
    <property type="entry name" value="PROTEIN PHOSPHATASE 2C"/>
    <property type="match status" value="1"/>
</dbReference>
<gene>
    <name evidence="3" type="ORF">HKI87_06g41040</name>
</gene>
<evidence type="ECO:0000313" key="3">
    <source>
        <dbReference type="EMBL" id="WZN62567.1"/>
    </source>
</evidence>
<evidence type="ECO:0000313" key="4">
    <source>
        <dbReference type="Proteomes" id="UP001472866"/>
    </source>
</evidence>
<dbReference type="Proteomes" id="UP001472866">
    <property type="component" value="Chromosome 06"/>
</dbReference>
<comment type="similarity">
    <text evidence="1">Belongs to the PP2C family.</text>
</comment>
<evidence type="ECO:0000259" key="2">
    <source>
        <dbReference type="PROSITE" id="PS51746"/>
    </source>
</evidence>
<dbReference type="GO" id="GO:0046872">
    <property type="term" value="F:metal ion binding"/>
    <property type="evidence" value="ECO:0007669"/>
    <property type="project" value="UniProtKB-UniRule"/>
</dbReference>
<sequence length="365" mass="38749">MMPRQIARMGRQQATVGKSFLRAFGGGSSAICSRAVVSKSAQGFRLAALGRSAAGTSSRFGGNKGGLSKFSTECGAASVTPGTTQKATELEFYCGGAMYPSVDKTNGGEDSFFVTYVNDNGLQSTGEADAEDESYMSKGFMMMGVADGVGGWATSGVDAGHYSRQLMHLSNEFSLKEDPSNPNPKRVLFQAVQNTDKKGSATVCIVSLSPSEQGASLRAANLGDSGFIVIRQKQVMFVSPIQQHSFNFPYQVSSIPQYSDSPMKAETFNLDVLPGDTVILGSDGLLDNLFPDEMATIVYQAKANGTKPGELAHILAKITMEVAIDKKRETPFAAGARQAGFPHEYGGKMDDVSVVVAYIQQGSKL</sequence>
<keyword evidence="1" id="KW-0378">Hydrolase</keyword>
<name>A0AAX4P982_9CHLO</name>
<comment type="catalytic activity">
    <reaction evidence="1">
        <text>O-phospho-L-threonyl-[protein] + H2O = L-threonyl-[protein] + phosphate</text>
        <dbReference type="Rhea" id="RHEA:47004"/>
        <dbReference type="Rhea" id="RHEA-COMP:11060"/>
        <dbReference type="Rhea" id="RHEA-COMP:11605"/>
        <dbReference type="ChEBI" id="CHEBI:15377"/>
        <dbReference type="ChEBI" id="CHEBI:30013"/>
        <dbReference type="ChEBI" id="CHEBI:43474"/>
        <dbReference type="ChEBI" id="CHEBI:61977"/>
        <dbReference type="EC" id="3.1.3.16"/>
    </reaction>
</comment>
<dbReference type="Pfam" id="PF07228">
    <property type="entry name" value="SpoIIE"/>
    <property type="match status" value="1"/>
</dbReference>
<dbReference type="SMART" id="SM00332">
    <property type="entry name" value="PP2Cc"/>
    <property type="match status" value="1"/>
</dbReference>
<dbReference type="AlphaFoldDB" id="A0AAX4P982"/>
<dbReference type="InterPro" id="IPR036457">
    <property type="entry name" value="PPM-type-like_dom_sf"/>
</dbReference>
<keyword evidence="1" id="KW-0479">Metal-binding</keyword>
<dbReference type="EMBL" id="CP151506">
    <property type="protein sequence ID" value="WZN62567.1"/>
    <property type="molecule type" value="Genomic_DNA"/>
</dbReference>
<proteinExistence type="inferred from homology"/>
<dbReference type="PANTHER" id="PTHR12320:SF1">
    <property type="entry name" value="PROTEIN PHOSPHATASE PTC7 HOMOLOG"/>
    <property type="match status" value="1"/>
</dbReference>